<sequence>MDPYLLGLIMIAIIVPVAWYIVTRIKTKILEEKRNTYSEGEYLEIGGFRFTENSKQIPEENVLIRHEVHGWPVYQSGTLIKSNGEVWTLESEGHQGESGKWGKIKKISKARLDRIKDIIKNSGFFKLPAKISEQLRDGSAEVWFVNLNGEDHKVLVRLFNEEKKPDALKKLDDVLDTL</sequence>
<dbReference type="AlphaFoldDB" id="A0A5E4LN96"/>
<comment type="caution">
    <text evidence="2">The sequence shown here is derived from an EMBL/GenBank/DDBJ whole genome shotgun (WGS) entry which is preliminary data.</text>
</comment>
<keyword evidence="1" id="KW-0812">Transmembrane</keyword>
<evidence type="ECO:0000313" key="3">
    <source>
        <dbReference type="Proteomes" id="UP000789941"/>
    </source>
</evidence>
<keyword evidence="1" id="KW-1133">Transmembrane helix</keyword>
<evidence type="ECO:0000256" key="1">
    <source>
        <dbReference type="SAM" id="Phobius"/>
    </source>
</evidence>
<gene>
    <name evidence="2" type="ORF">LFW2832_01288</name>
</gene>
<accession>A0A5E4LN96</accession>
<protein>
    <submittedName>
        <fullName evidence="2">Uncharacterized protein</fullName>
    </submittedName>
</protein>
<keyword evidence="1" id="KW-0472">Membrane</keyword>
<feature type="transmembrane region" description="Helical" evidence="1">
    <location>
        <begin position="6"/>
        <end position="25"/>
    </location>
</feature>
<evidence type="ECO:0000313" key="2">
    <source>
        <dbReference type="EMBL" id="VVC02879.1"/>
    </source>
</evidence>
<name>A0A5E4LN96_9ARCH</name>
<reference evidence="2 3" key="1">
    <citation type="submission" date="2019-08" db="EMBL/GenBank/DDBJ databases">
        <authorList>
            <person name="Vazquez-Campos X."/>
        </authorList>
    </citation>
    <scope>NUCLEOTIDE SEQUENCE [LARGE SCALE GENOMIC DNA]</scope>
    <source>
        <strain evidence="2">LFW-283_2</strain>
    </source>
</reference>
<dbReference type="EMBL" id="CABMJJ010000003">
    <property type="protein sequence ID" value="VVC02879.1"/>
    <property type="molecule type" value="Genomic_DNA"/>
</dbReference>
<organism evidence="2 3">
    <name type="scientific">Candidatus Bilamarchaeum dharawalense</name>
    <dbReference type="NCBI Taxonomy" id="2885759"/>
    <lineage>
        <taxon>Archaea</taxon>
        <taxon>Candidatus Micrarchaeota</taxon>
        <taxon>Candidatus Micrarchaeia</taxon>
        <taxon>Candidatus Anstonellales</taxon>
        <taxon>Candidatus Bilamarchaeaceae</taxon>
        <taxon>Candidatus Bilamarchaeum</taxon>
    </lineage>
</organism>
<dbReference type="Proteomes" id="UP000789941">
    <property type="component" value="Unassembled WGS sequence"/>
</dbReference>
<proteinExistence type="predicted"/>